<dbReference type="AlphaFoldDB" id="A0AAU9J7I6"/>
<dbReference type="InterPro" id="IPR036390">
    <property type="entry name" value="WH_DNA-bd_sf"/>
</dbReference>
<evidence type="ECO:0000256" key="1">
    <source>
        <dbReference type="ARBA" id="ARBA00022603"/>
    </source>
</evidence>
<proteinExistence type="predicted"/>
<protein>
    <recommendedName>
        <fullName evidence="4">O-methyltransferase C-terminal domain-containing protein</fullName>
    </recommendedName>
</protein>
<dbReference type="Pfam" id="PF00891">
    <property type="entry name" value="Methyltransf_2"/>
    <property type="match status" value="1"/>
</dbReference>
<evidence type="ECO:0000313" key="6">
    <source>
        <dbReference type="Proteomes" id="UP001162131"/>
    </source>
</evidence>
<evidence type="ECO:0000313" key="5">
    <source>
        <dbReference type="EMBL" id="CAG9319918.1"/>
    </source>
</evidence>
<dbReference type="SUPFAM" id="SSF46785">
    <property type="entry name" value="Winged helix' DNA-binding domain"/>
    <property type="match status" value="1"/>
</dbReference>
<dbReference type="PANTHER" id="PTHR43712:SF2">
    <property type="entry name" value="O-METHYLTRANSFERASE CICE"/>
    <property type="match status" value="1"/>
</dbReference>
<name>A0AAU9J7I6_9CILI</name>
<dbReference type="Proteomes" id="UP001162131">
    <property type="component" value="Unassembled WGS sequence"/>
</dbReference>
<evidence type="ECO:0000256" key="2">
    <source>
        <dbReference type="ARBA" id="ARBA00022679"/>
    </source>
</evidence>
<dbReference type="InterPro" id="IPR001077">
    <property type="entry name" value="COMT_C"/>
</dbReference>
<keyword evidence="1" id="KW-0489">Methyltransferase</keyword>
<dbReference type="EMBL" id="CAJZBQ010000024">
    <property type="protein sequence ID" value="CAG9319918.1"/>
    <property type="molecule type" value="Genomic_DNA"/>
</dbReference>
<dbReference type="Gene3D" id="1.10.10.10">
    <property type="entry name" value="Winged helix-like DNA-binding domain superfamily/Winged helix DNA-binding domain"/>
    <property type="match status" value="1"/>
</dbReference>
<feature type="domain" description="O-methyltransferase C-terminal" evidence="4">
    <location>
        <begin position="134"/>
        <end position="316"/>
    </location>
</feature>
<dbReference type="GO" id="GO:0046983">
    <property type="term" value="F:protein dimerization activity"/>
    <property type="evidence" value="ECO:0007669"/>
    <property type="project" value="InterPro"/>
</dbReference>
<evidence type="ECO:0000256" key="3">
    <source>
        <dbReference type="ARBA" id="ARBA00022691"/>
    </source>
</evidence>
<dbReference type="InterPro" id="IPR036388">
    <property type="entry name" value="WH-like_DNA-bd_sf"/>
</dbReference>
<dbReference type="PIRSF" id="PIRSF005739">
    <property type="entry name" value="O-mtase"/>
    <property type="match status" value="1"/>
</dbReference>
<dbReference type="GO" id="GO:0008171">
    <property type="term" value="F:O-methyltransferase activity"/>
    <property type="evidence" value="ECO:0007669"/>
    <property type="project" value="InterPro"/>
</dbReference>
<evidence type="ECO:0000259" key="4">
    <source>
        <dbReference type="Pfam" id="PF00891"/>
    </source>
</evidence>
<gene>
    <name evidence="5" type="ORF">BSTOLATCC_MIC25162</name>
</gene>
<accession>A0AAU9J7I6</accession>
<dbReference type="Gene3D" id="3.40.50.150">
    <property type="entry name" value="Vaccinia Virus protein VP39"/>
    <property type="match status" value="1"/>
</dbReference>
<comment type="caution">
    <text evidence="5">The sequence shown here is derived from an EMBL/GenBank/DDBJ whole genome shotgun (WGS) entry which is preliminary data.</text>
</comment>
<dbReference type="InterPro" id="IPR016461">
    <property type="entry name" value="COMT-like"/>
</dbReference>
<dbReference type="PROSITE" id="PS51683">
    <property type="entry name" value="SAM_OMT_II"/>
    <property type="match status" value="1"/>
</dbReference>
<dbReference type="SUPFAM" id="SSF53335">
    <property type="entry name" value="S-adenosyl-L-methionine-dependent methyltransferases"/>
    <property type="match status" value="1"/>
</dbReference>
<dbReference type="GO" id="GO:0032259">
    <property type="term" value="P:methylation"/>
    <property type="evidence" value="ECO:0007669"/>
    <property type="project" value="UniProtKB-KW"/>
</dbReference>
<dbReference type="InterPro" id="IPR029063">
    <property type="entry name" value="SAM-dependent_MTases_sf"/>
</dbReference>
<dbReference type="CDD" id="cd02440">
    <property type="entry name" value="AdoMet_MTases"/>
    <property type="match status" value="1"/>
</dbReference>
<reference evidence="5" key="1">
    <citation type="submission" date="2021-09" db="EMBL/GenBank/DDBJ databases">
        <authorList>
            <consortium name="AG Swart"/>
            <person name="Singh M."/>
            <person name="Singh A."/>
            <person name="Seah K."/>
            <person name="Emmerich C."/>
        </authorList>
    </citation>
    <scope>NUCLEOTIDE SEQUENCE</scope>
    <source>
        <strain evidence="5">ATCC30299</strain>
    </source>
</reference>
<keyword evidence="3" id="KW-0949">S-adenosyl-L-methionine</keyword>
<dbReference type="PANTHER" id="PTHR43712">
    <property type="entry name" value="PUTATIVE (AFU_ORTHOLOGUE AFUA_4G14580)-RELATED"/>
    <property type="match status" value="1"/>
</dbReference>
<sequence>MLQHSDVDRKVQKILFGPQLGALLYSALDFNIPKLLSLGPKTAEDLSQETQVISDKLERVLLALESAGIFEYDEQSRRFSNNVISERFIDDTYADFVRLSLAPWQYDFLSVVSQCLMSDQTAPEVYYNATFTDFLSQKPQYLKQFVSGISSKVLQVSEEVGQAIDLRNARKVLEIGAHGGALIISLAETYRNFQGTIYDQTLYRQITEKKIHEKKLTNRIKVTAGNYIDYVPEGYDAIVMKCISGEYNDHSLDSILRNCRRALEKGNKLYFVDLMMDRAHQQYKFERYLDIWWWAITDGKVRSREELAPFFEKNGLRVINIRPAKTDWVVEAVAV</sequence>
<keyword evidence="2" id="KW-0808">Transferase</keyword>
<keyword evidence="6" id="KW-1185">Reference proteome</keyword>
<organism evidence="5 6">
    <name type="scientific">Blepharisma stoltei</name>
    <dbReference type="NCBI Taxonomy" id="1481888"/>
    <lineage>
        <taxon>Eukaryota</taxon>
        <taxon>Sar</taxon>
        <taxon>Alveolata</taxon>
        <taxon>Ciliophora</taxon>
        <taxon>Postciliodesmatophora</taxon>
        <taxon>Heterotrichea</taxon>
        <taxon>Heterotrichida</taxon>
        <taxon>Blepharismidae</taxon>
        <taxon>Blepharisma</taxon>
    </lineage>
</organism>